<evidence type="ECO:0000259" key="1">
    <source>
        <dbReference type="Pfam" id="PF13358"/>
    </source>
</evidence>
<comment type="caution">
    <text evidence="2">The sequence shown here is derived from an EMBL/GenBank/DDBJ whole genome shotgun (WGS) entry which is preliminary data.</text>
</comment>
<proteinExistence type="predicted"/>
<accession>A0ABU5CE93</accession>
<evidence type="ECO:0000313" key="3">
    <source>
        <dbReference type="Proteomes" id="UP001228376"/>
    </source>
</evidence>
<reference evidence="2 3" key="1">
    <citation type="submission" date="2023-10" db="EMBL/GenBank/DDBJ databases">
        <title>179-bfca-hs.</title>
        <authorList>
            <person name="Miliotis G."/>
            <person name="Sengupta P."/>
            <person name="Hameed A."/>
            <person name="Chuvochina M."/>
            <person name="Mcdonagh F."/>
            <person name="Simpson A.C."/>
            <person name="Singh N.K."/>
            <person name="Rekha P.D."/>
            <person name="Raman K."/>
            <person name="Hugenholtz P."/>
            <person name="Venkateswaran K."/>
        </authorList>
    </citation>
    <scope>NUCLEOTIDE SEQUENCE [LARGE SCALE GENOMIC DNA]</scope>
    <source>
        <strain evidence="2 3">179-BFC-A-HS</strain>
    </source>
</reference>
<evidence type="ECO:0000313" key="2">
    <source>
        <dbReference type="EMBL" id="MDY0404172.1"/>
    </source>
</evidence>
<organism evidence="2 3">
    <name type="scientific">Tigheibacillus jepli</name>
    <dbReference type="NCBI Taxonomy" id="3035914"/>
    <lineage>
        <taxon>Bacteria</taxon>
        <taxon>Bacillati</taxon>
        <taxon>Bacillota</taxon>
        <taxon>Bacilli</taxon>
        <taxon>Bacillales</taxon>
        <taxon>Bacillaceae</taxon>
        <taxon>Tigheibacillus</taxon>
    </lineage>
</organism>
<dbReference type="EMBL" id="JAROCA020000001">
    <property type="protein sequence ID" value="MDY0404172.1"/>
    <property type="molecule type" value="Genomic_DNA"/>
</dbReference>
<dbReference type="Proteomes" id="UP001228376">
    <property type="component" value="Unassembled WGS sequence"/>
</dbReference>
<dbReference type="Pfam" id="PF13358">
    <property type="entry name" value="DDE_3"/>
    <property type="match status" value="1"/>
</dbReference>
<name>A0ABU5CE93_9BACI</name>
<keyword evidence="3" id="KW-1185">Reference proteome</keyword>
<feature type="domain" description="Tc1-like transposase DDE" evidence="1">
    <location>
        <begin position="9"/>
        <end position="95"/>
    </location>
</feature>
<sequence>MYSSNGAFQAKKAMGPGEPEKIEQEYIRYGTTTLIASRNVATGQVMASIGPTRKEKDLVFHINQVVAKDPEASYVFVMDQLNTHKSESLVRFVIEQCDIPQDTLGKKGRSGILKNKKSRVALDISFLGLVWPLPFPIPQKVRCHFFSYNHYKTSKSEQNQKSNKIGCKK</sequence>
<gene>
    <name evidence="2" type="ORF">P5G51_001000</name>
</gene>
<dbReference type="InterPro" id="IPR038717">
    <property type="entry name" value="Tc1-like_DDE_dom"/>
</dbReference>
<protein>
    <submittedName>
        <fullName evidence="2">Transposase</fullName>
    </submittedName>
</protein>
<dbReference type="RefSeq" id="WP_306068113.1">
    <property type="nucleotide sequence ID" value="NZ_JAROCA020000001.1"/>
</dbReference>